<gene>
    <name evidence="1" type="ORF">LLY24_03215</name>
</gene>
<accession>A0ABT2EB61</accession>
<keyword evidence="2" id="KW-1185">Reference proteome</keyword>
<dbReference type="Pfam" id="PF13450">
    <property type="entry name" value="NAD_binding_8"/>
    <property type="match status" value="1"/>
</dbReference>
<comment type="caution">
    <text evidence="1">The sequence shown here is derived from an EMBL/GenBank/DDBJ whole genome shotgun (WGS) entry which is preliminary data.</text>
</comment>
<sequence length="443" mass="50337">MSLVIIGGGISGLFMAHMALKADPERDITVIEKADHVGGLLYGHHYPEDYYFDKGTHLFRECGIADIDSFMTHVPPESALYYLPDHGYSGCVFNGKLQENSHYPLVQNAQVRQETVQYLKNASSDHDMSNLSTYCRSVFGPSYSDHISIPMAEAIFQKKACELSFNALSIIGQDRVLSFDQKEWRQASNATSLVAFPDQRKMPDTLKNPRRRFYSKEKGTFSVVDGIARRLQERGVKIWMNTNIMTINDHRIDVRHGGNNHTLEFDTLAFATSTFATANLLNIDIQTSRFDRPLEHHVIHMVLSHAPISELAFFYNLDRPDHFFRVTNYSRILNAADDTRISIEVLRNDQTPIDDKDVRTYLADLCTLGFIHPSTSIVFHRTERLASGFPMMTNKNRQALSSLAISIEKVAGDHYFLGRGEKTAPFLQSEVLASIHKHFTHYI</sequence>
<dbReference type="SUPFAM" id="SSF51905">
    <property type="entry name" value="FAD/NAD(P)-binding domain"/>
    <property type="match status" value="1"/>
</dbReference>
<evidence type="ECO:0000313" key="2">
    <source>
        <dbReference type="Proteomes" id="UP001165542"/>
    </source>
</evidence>
<dbReference type="RefSeq" id="WP_259034813.1">
    <property type="nucleotide sequence ID" value="NZ_JAJISC010000001.1"/>
</dbReference>
<dbReference type="InterPro" id="IPR050464">
    <property type="entry name" value="Zeta_carotene_desat/Oxidored"/>
</dbReference>
<dbReference type="PANTHER" id="PTHR42923">
    <property type="entry name" value="PROTOPORPHYRINOGEN OXIDASE"/>
    <property type="match status" value="1"/>
</dbReference>
<dbReference type="Gene3D" id="3.50.50.60">
    <property type="entry name" value="FAD/NAD(P)-binding domain"/>
    <property type="match status" value="1"/>
</dbReference>
<name>A0ABT2EB61_9GAMM</name>
<protein>
    <submittedName>
        <fullName evidence="1">FAD-dependent oxidoreductase</fullName>
    </submittedName>
</protein>
<reference evidence="1" key="1">
    <citation type="submission" date="2021-11" db="EMBL/GenBank/DDBJ databases">
        <title>Halomonas sp., isolated from a coastal aquaculture zone in Dongshan Bay.</title>
        <authorList>
            <person name="Lin W."/>
        </authorList>
    </citation>
    <scope>NUCLEOTIDE SEQUENCE</scope>
    <source>
        <strain evidence="1">Yzlin-01</strain>
    </source>
</reference>
<proteinExistence type="predicted"/>
<dbReference type="EMBL" id="JAJISC010000001">
    <property type="protein sequence ID" value="MCS2608330.1"/>
    <property type="molecule type" value="Genomic_DNA"/>
</dbReference>
<evidence type="ECO:0000313" key="1">
    <source>
        <dbReference type="EMBL" id="MCS2608330.1"/>
    </source>
</evidence>
<dbReference type="Proteomes" id="UP001165542">
    <property type="component" value="Unassembled WGS sequence"/>
</dbReference>
<organism evidence="1 2">
    <name type="scientific">Halomonas dongshanensis</name>
    <dbReference type="NCBI Taxonomy" id="2890835"/>
    <lineage>
        <taxon>Bacteria</taxon>
        <taxon>Pseudomonadati</taxon>
        <taxon>Pseudomonadota</taxon>
        <taxon>Gammaproteobacteria</taxon>
        <taxon>Oceanospirillales</taxon>
        <taxon>Halomonadaceae</taxon>
        <taxon>Halomonas</taxon>
    </lineage>
</organism>
<dbReference type="InterPro" id="IPR036188">
    <property type="entry name" value="FAD/NAD-bd_sf"/>
</dbReference>